<reference evidence="2 3" key="1">
    <citation type="submission" date="2016-07" db="EMBL/GenBank/DDBJ databases">
        <title>Pervasive Adenine N6-methylation of Active Genes in Fungi.</title>
        <authorList>
            <consortium name="DOE Joint Genome Institute"/>
            <person name="Mondo S.J."/>
            <person name="Dannebaum R.O."/>
            <person name="Kuo R.C."/>
            <person name="Labutti K."/>
            <person name="Haridas S."/>
            <person name="Kuo A."/>
            <person name="Salamov A."/>
            <person name="Ahrendt S.R."/>
            <person name="Lipzen A."/>
            <person name="Sullivan W."/>
            <person name="Andreopoulos W.B."/>
            <person name="Clum A."/>
            <person name="Lindquist E."/>
            <person name="Daum C."/>
            <person name="Ramamoorthy G.K."/>
            <person name="Gryganskyi A."/>
            <person name="Culley D."/>
            <person name="Magnuson J.K."/>
            <person name="James T.Y."/>
            <person name="O'Malley M.A."/>
            <person name="Stajich J.E."/>
            <person name="Spatafora J.W."/>
            <person name="Visel A."/>
            <person name="Grigoriev I.V."/>
        </authorList>
    </citation>
    <scope>NUCLEOTIDE SEQUENCE [LARGE SCALE GENOMIC DNA]</scope>
    <source>
        <strain evidence="2 3">NRRL 2496</strain>
    </source>
</reference>
<protein>
    <submittedName>
        <fullName evidence="2">Endoribonuclease L-PSP/chorismate mutase-like protein</fullName>
    </submittedName>
</protein>
<dbReference type="PANTHER" id="PTHR11803">
    <property type="entry name" value="2-IMINOBUTANOATE/2-IMINOPROPANOATE DEAMINASE RIDA"/>
    <property type="match status" value="1"/>
</dbReference>
<dbReference type="Gene3D" id="3.30.1330.40">
    <property type="entry name" value="RutC-like"/>
    <property type="match status" value="1"/>
</dbReference>
<evidence type="ECO:0000256" key="1">
    <source>
        <dbReference type="ARBA" id="ARBA00010552"/>
    </source>
</evidence>
<comment type="caution">
    <text evidence="2">The sequence shown here is derived from an EMBL/GenBank/DDBJ whole genome shotgun (WGS) entry which is preliminary data.</text>
</comment>
<dbReference type="InParanoid" id="A0A1X2HDG2"/>
<dbReference type="Proteomes" id="UP000242180">
    <property type="component" value="Unassembled WGS sequence"/>
</dbReference>
<dbReference type="EMBL" id="MCGN01000005">
    <property type="protein sequence ID" value="ORY96853.1"/>
    <property type="molecule type" value="Genomic_DNA"/>
</dbReference>
<evidence type="ECO:0000313" key="3">
    <source>
        <dbReference type="Proteomes" id="UP000242180"/>
    </source>
</evidence>
<dbReference type="STRING" id="13706.A0A1X2HDG2"/>
<dbReference type="InterPro" id="IPR006056">
    <property type="entry name" value="RidA"/>
</dbReference>
<evidence type="ECO:0000313" key="2">
    <source>
        <dbReference type="EMBL" id="ORY96853.1"/>
    </source>
</evidence>
<organism evidence="2 3">
    <name type="scientific">Syncephalastrum racemosum</name>
    <name type="common">Filamentous fungus</name>
    <dbReference type="NCBI Taxonomy" id="13706"/>
    <lineage>
        <taxon>Eukaryota</taxon>
        <taxon>Fungi</taxon>
        <taxon>Fungi incertae sedis</taxon>
        <taxon>Mucoromycota</taxon>
        <taxon>Mucoromycotina</taxon>
        <taxon>Mucoromycetes</taxon>
        <taxon>Mucorales</taxon>
        <taxon>Syncephalastraceae</taxon>
        <taxon>Syncephalastrum</taxon>
    </lineage>
</organism>
<dbReference type="InterPro" id="IPR006175">
    <property type="entry name" value="YjgF/YER057c/UK114"/>
</dbReference>
<dbReference type="OrthoDB" id="309640at2759"/>
<dbReference type="CDD" id="cd00448">
    <property type="entry name" value="YjgF_YER057c_UK114_family"/>
    <property type="match status" value="1"/>
</dbReference>
<dbReference type="GO" id="GO:0005739">
    <property type="term" value="C:mitochondrion"/>
    <property type="evidence" value="ECO:0007669"/>
    <property type="project" value="TreeGrafter"/>
</dbReference>
<dbReference type="AlphaFoldDB" id="A0A1X2HDG2"/>
<dbReference type="FunFam" id="3.30.1330.40:FF:000001">
    <property type="entry name" value="L-PSP family endoribonuclease"/>
    <property type="match status" value="1"/>
</dbReference>
<dbReference type="SUPFAM" id="SSF55298">
    <property type="entry name" value="YjgF-like"/>
    <property type="match status" value="1"/>
</dbReference>
<comment type="similarity">
    <text evidence="1">Belongs to the RutC family.</text>
</comment>
<dbReference type="InterPro" id="IPR035959">
    <property type="entry name" value="RutC-like_sf"/>
</dbReference>
<accession>A0A1X2HDG2</accession>
<dbReference type="OMA" id="IFLTEFK"/>
<dbReference type="NCBIfam" id="TIGR00004">
    <property type="entry name" value="Rid family detoxifying hydrolase"/>
    <property type="match status" value="1"/>
</dbReference>
<dbReference type="GO" id="GO:0019239">
    <property type="term" value="F:deaminase activity"/>
    <property type="evidence" value="ECO:0007669"/>
    <property type="project" value="TreeGrafter"/>
</dbReference>
<keyword evidence="3" id="KW-1185">Reference proteome</keyword>
<dbReference type="Pfam" id="PF01042">
    <property type="entry name" value="Ribonuc_L-PSP"/>
    <property type="match status" value="1"/>
</dbReference>
<proteinExistence type="inferred from homology"/>
<gene>
    <name evidence="2" type="ORF">BCR43DRAFT_492378</name>
</gene>
<dbReference type="PANTHER" id="PTHR11803:SF58">
    <property type="entry name" value="PROTEIN HMF1-RELATED"/>
    <property type="match status" value="1"/>
</dbReference>
<dbReference type="GO" id="GO:0005829">
    <property type="term" value="C:cytosol"/>
    <property type="evidence" value="ECO:0007669"/>
    <property type="project" value="TreeGrafter"/>
</dbReference>
<dbReference type="FunCoup" id="A0A1X2HDG2">
    <property type="interactions" value="278"/>
</dbReference>
<sequence>MSAAPVKESVFSKKTAPIGAPYSQAIKFNGLIFVSGTCPIDTEGNLVAVEPKDVQKQTHQVLKNISGLLEDCGSDMSKVLKVNVFVKDMNDFKAINDVYATYFPDPKPTRTCVEVARLPLDVAVEIECIAAQ</sequence>
<name>A0A1X2HDG2_SYNRA</name>